<accession>A0A8H4KVN9</accession>
<protein>
    <submittedName>
        <fullName evidence="1">Uncharacterized protein</fullName>
    </submittedName>
</protein>
<name>A0A8H4KVN9_9HYPO</name>
<keyword evidence="2" id="KW-1185">Reference proteome</keyword>
<dbReference type="OrthoDB" id="6359816at2759"/>
<gene>
    <name evidence="1" type="ORF">F53441_57</name>
</gene>
<sequence length="192" mass="21637">MEDFGAFTGAATLVTLVRPTAKFVESLSSIASDNGVVAEEIRRMSSHIQMSAAIIDTSLEALKGHFKALKRTKHTPSPVLHKQMNDIVRDLKDMKERPKIIKKLKWILRNKMEVESLFPEMQLVASSLSLICPIIRLEIDEYLLKEANGDEIFTQPNGAVREATSAYYQRPDLKPPLPIEERATNWNCTSVD</sequence>
<proteinExistence type="predicted"/>
<reference evidence="1" key="1">
    <citation type="submission" date="2020-01" db="EMBL/GenBank/DDBJ databases">
        <title>Identification and distribution of gene clusters putatively required for synthesis of sphingolipid metabolism inhibitors in phylogenetically diverse species of the filamentous fungus Fusarium.</title>
        <authorList>
            <person name="Kim H.-S."/>
            <person name="Busman M."/>
            <person name="Brown D.W."/>
            <person name="Divon H."/>
            <person name="Uhlig S."/>
            <person name="Proctor R.H."/>
        </authorList>
    </citation>
    <scope>NUCLEOTIDE SEQUENCE</scope>
    <source>
        <strain evidence="1">NRRL 53441</strain>
    </source>
</reference>
<organism evidence="1 2">
    <name type="scientific">Fusarium austroafricanum</name>
    <dbReference type="NCBI Taxonomy" id="2364996"/>
    <lineage>
        <taxon>Eukaryota</taxon>
        <taxon>Fungi</taxon>
        <taxon>Dikarya</taxon>
        <taxon>Ascomycota</taxon>
        <taxon>Pezizomycotina</taxon>
        <taxon>Sordariomycetes</taxon>
        <taxon>Hypocreomycetidae</taxon>
        <taxon>Hypocreales</taxon>
        <taxon>Nectriaceae</taxon>
        <taxon>Fusarium</taxon>
        <taxon>Fusarium concolor species complex</taxon>
    </lineage>
</organism>
<dbReference type="Proteomes" id="UP000605986">
    <property type="component" value="Unassembled WGS sequence"/>
</dbReference>
<dbReference type="EMBL" id="JAADJG010000003">
    <property type="protein sequence ID" value="KAF4458122.1"/>
    <property type="molecule type" value="Genomic_DNA"/>
</dbReference>
<dbReference type="AlphaFoldDB" id="A0A8H4KVN9"/>
<evidence type="ECO:0000313" key="2">
    <source>
        <dbReference type="Proteomes" id="UP000605986"/>
    </source>
</evidence>
<comment type="caution">
    <text evidence="1">The sequence shown here is derived from an EMBL/GenBank/DDBJ whole genome shotgun (WGS) entry which is preliminary data.</text>
</comment>
<evidence type="ECO:0000313" key="1">
    <source>
        <dbReference type="EMBL" id="KAF4458122.1"/>
    </source>
</evidence>